<sequence>MGKNEVVSVRREGDIAWVEIDSPPVNATSTPVRAGLARAVAEVQGARVAILTCAGRTFVAGGDMTEFDRPAEEPHLPDVVQMIEDSATPFVAAMHGTVLGGGFEIALACAWRIATPGTKFGLPEVNVGLIPGAGGTQRAPRLIGMHAAIDMACSGKMLGAEQMLALGGLDQIAEGDLRAAAQAFANDLPPRPEKTRLRQVKALDTETLAETKRALIKAAKGRAAPLHNLDALQWAALPFDQGQPRERALHLELRQSDESRALRYAFFAERLVARPDAIAGVAPRDLSRVAIVGGGLMGAGIAMACLSGGLSVTVIERDTAAAQAAQERVAGLVAAGVKRGKISPSAETDMLAQLATTDTYAGASDADLAIEAVFEDLEVKRAVFADLAAVMRPDAILATNTSYLDPQLIFAGIPNPARCLGLHFFSPAHVMKLLEIVKTPDTAPEVLATGFALGKRLRKVSVLSGICDGFIGNRMLAAYRREAEYLLADGALPHEVDAAMRAQGLPMGPFELQDLTGLQIAWANRKRQAAIRDPAERYERIADTLCEMDRLGQRSGKGWYRYAEGSRSPDRDPEIEALIVDYSSKRGITRRPFSAEEIAQRLLAVLANEGARIVSEGIAERAEDVDMVQLHGYGFPRHRGGPMHLARMQGWKKTMEIMELVATESPGSWVLATGGNPTEEI</sequence>
<name>A0A6B2NXF3_9RHOB</name>
<dbReference type="FunFam" id="3.40.50.720:FF:000009">
    <property type="entry name" value="Fatty oxidation complex, alpha subunit"/>
    <property type="match status" value="1"/>
</dbReference>
<dbReference type="Gene3D" id="3.90.226.10">
    <property type="entry name" value="2-enoyl-CoA Hydratase, Chain A, domain 1"/>
    <property type="match status" value="1"/>
</dbReference>
<feature type="domain" description="3-hydroxyacyl-CoA dehydrogenase C-terminal" evidence="13">
    <location>
        <begin position="469"/>
        <end position="562"/>
    </location>
</feature>
<dbReference type="UniPathway" id="UPA00659"/>
<keyword evidence="11" id="KW-0511">Multifunctional enzyme</keyword>
<dbReference type="InterPro" id="IPR001753">
    <property type="entry name" value="Enoyl-CoA_hydra/iso"/>
</dbReference>
<keyword evidence="10" id="KW-0456">Lyase</keyword>
<dbReference type="PANTHER" id="PTHR23309">
    <property type="entry name" value="3-HYDROXYACYL-COA DEHYROGENASE"/>
    <property type="match status" value="1"/>
</dbReference>
<dbReference type="Gene3D" id="3.40.50.720">
    <property type="entry name" value="NAD(P)-binding Rossmann-like Domain"/>
    <property type="match status" value="1"/>
</dbReference>
<comment type="pathway">
    <text evidence="2">Lipid metabolism; fatty acid beta-oxidation.</text>
</comment>
<dbReference type="InterPro" id="IPR036291">
    <property type="entry name" value="NAD(P)-bd_dom_sf"/>
</dbReference>
<evidence type="ECO:0000256" key="9">
    <source>
        <dbReference type="ARBA" id="ARBA00023235"/>
    </source>
</evidence>
<dbReference type="GO" id="GO:0016853">
    <property type="term" value="F:isomerase activity"/>
    <property type="evidence" value="ECO:0007669"/>
    <property type="project" value="UniProtKB-KW"/>
</dbReference>
<evidence type="ECO:0000259" key="13">
    <source>
        <dbReference type="Pfam" id="PF00725"/>
    </source>
</evidence>
<accession>A0A6B2NXF3</accession>
<keyword evidence="3" id="KW-0276">Fatty acid metabolism</keyword>
<dbReference type="SUPFAM" id="SSF51735">
    <property type="entry name" value="NAD(P)-binding Rossmann-fold domains"/>
    <property type="match status" value="1"/>
</dbReference>
<evidence type="ECO:0000259" key="14">
    <source>
        <dbReference type="Pfam" id="PF02737"/>
    </source>
</evidence>
<evidence type="ECO:0000313" key="15">
    <source>
        <dbReference type="EMBL" id="NDW47770.1"/>
    </source>
</evidence>
<keyword evidence="8" id="KW-0576">Peroxisome</keyword>
<dbReference type="SUPFAM" id="SSF48179">
    <property type="entry name" value="6-phosphogluconate dehydrogenase C-terminal domain-like"/>
    <property type="match status" value="2"/>
</dbReference>
<dbReference type="FunFam" id="1.10.1040.50:FF:000006">
    <property type="entry name" value="Peroxisomal bifunctional enzyme"/>
    <property type="match status" value="1"/>
</dbReference>
<evidence type="ECO:0000256" key="6">
    <source>
        <dbReference type="ARBA" id="ARBA00023027"/>
    </source>
</evidence>
<dbReference type="InterPro" id="IPR008927">
    <property type="entry name" value="6-PGluconate_DH-like_C_sf"/>
</dbReference>
<dbReference type="GO" id="GO:0006635">
    <property type="term" value="P:fatty acid beta-oxidation"/>
    <property type="evidence" value="ECO:0007669"/>
    <property type="project" value="UniProtKB-UniPathway"/>
</dbReference>
<evidence type="ECO:0000256" key="8">
    <source>
        <dbReference type="ARBA" id="ARBA00023140"/>
    </source>
</evidence>
<dbReference type="RefSeq" id="WP_164132783.1">
    <property type="nucleotide sequence ID" value="NZ_JAAGOX010000056.1"/>
</dbReference>
<proteinExistence type="predicted"/>
<dbReference type="InterPro" id="IPR006176">
    <property type="entry name" value="3-OHacyl-CoA_DH_NAD-bd"/>
</dbReference>
<dbReference type="Pfam" id="PF02737">
    <property type="entry name" value="3HCDH_N"/>
    <property type="match status" value="1"/>
</dbReference>
<comment type="catalytic activity">
    <reaction evidence="12">
        <text>a (3S)-3-hydroxyacyl-CoA + NAD(+) = a 3-oxoacyl-CoA + NADH + H(+)</text>
        <dbReference type="Rhea" id="RHEA:22432"/>
        <dbReference type="ChEBI" id="CHEBI:15378"/>
        <dbReference type="ChEBI" id="CHEBI:57318"/>
        <dbReference type="ChEBI" id="CHEBI:57540"/>
        <dbReference type="ChEBI" id="CHEBI:57945"/>
        <dbReference type="ChEBI" id="CHEBI:90726"/>
        <dbReference type="EC" id="1.1.1.35"/>
    </reaction>
</comment>
<dbReference type="GO" id="GO:0003857">
    <property type="term" value="F:(3S)-3-hydroxyacyl-CoA dehydrogenase (NAD+) activity"/>
    <property type="evidence" value="ECO:0007669"/>
    <property type="project" value="UniProtKB-EC"/>
</dbReference>
<dbReference type="GO" id="GO:0070403">
    <property type="term" value="F:NAD+ binding"/>
    <property type="evidence" value="ECO:0007669"/>
    <property type="project" value="InterPro"/>
</dbReference>
<organism evidence="15">
    <name type="scientific">Ruegeria sp. PrR005</name>
    <dbReference type="NCBI Taxonomy" id="2706882"/>
    <lineage>
        <taxon>Bacteria</taxon>
        <taxon>Pseudomonadati</taxon>
        <taxon>Pseudomonadota</taxon>
        <taxon>Alphaproteobacteria</taxon>
        <taxon>Rhodobacterales</taxon>
        <taxon>Roseobacteraceae</taxon>
        <taxon>Ruegeria</taxon>
    </lineage>
</organism>
<reference evidence="15" key="1">
    <citation type="submission" date="2020-02" db="EMBL/GenBank/DDBJ databases">
        <title>Delineation of the pyrene-degrading pathway in Roseobacter clade bacteria by genomic analysis.</title>
        <authorList>
            <person name="Zhou H."/>
            <person name="Wang H."/>
        </authorList>
    </citation>
    <scope>NUCLEOTIDE SEQUENCE</scope>
    <source>
        <strain evidence="15">PrR005</strain>
    </source>
</reference>
<dbReference type="CDD" id="cd06558">
    <property type="entry name" value="crotonase-like"/>
    <property type="match status" value="1"/>
</dbReference>
<evidence type="ECO:0000256" key="12">
    <source>
        <dbReference type="ARBA" id="ARBA00049556"/>
    </source>
</evidence>
<dbReference type="Pfam" id="PF00725">
    <property type="entry name" value="3HCDH"/>
    <property type="match status" value="1"/>
</dbReference>
<dbReference type="Pfam" id="PF00378">
    <property type="entry name" value="ECH_1"/>
    <property type="match status" value="1"/>
</dbReference>
<dbReference type="SUPFAM" id="SSF52096">
    <property type="entry name" value="ClpP/crotonase"/>
    <property type="match status" value="1"/>
</dbReference>
<comment type="caution">
    <text evidence="15">The sequence shown here is derived from an EMBL/GenBank/DDBJ whole genome shotgun (WGS) entry which is preliminary data.</text>
</comment>
<evidence type="ECO:0000256" key="7">
    <source>
        <dbReference type="ARBA" id="ARBA00023098"/>
    </source>
</evidence>
<feature type="domain" description="3-hydroxyacyl-CoA dehydrogenase NAD binding" evidence="14">
    <location>
        <begin position="289"/>
        <end position="463"/>
    </location>
</feature>
<evidence type="ECO:0000256" key="2">
    <source>
        <dbReference type="ARBA" id="ARBA00005005"/>
    </source>
</evidence>
<keyword evidence="6" id="KW-0520">NAD</keyword>
<protein>
    <submittedName>
        <fullName evidence="15">FAD-dependent oxidoreductase</fullName>
    </submittedName>
</protein>
<evidence type="ECO:0000256" key="3">
    <source>
        <dbReference type="ARBA" id="ARBA00022832"/>
    </source>
</evidence>
<keyword evidence="7" id="KW-0443">Lipid metabolism</keyword>
<dbReference type="InterPro" id="IPR006108">
    <property type="entry name" value="3HC_DH_C"/>
</dbReference>
<gene>
    <name evidence="15" type="ORF">G0P99_22735</name>
</gene>
<keyword evidence="5" id="KW-0560">Oxidoreductase</keyword>
<evidence type="ECO:0000256" key="1">
    <source>
        <dbReference type="ARBA" id="ARBA00004275"/>
    </source>
</evidence>
<keyword evidence="4" id="KW-0442">Lipid degradation</keyword>
<dbReference type="PANTHER" id="PTHR23309:SF51">
    <property type="entry name" value="3-HYDROXYACYL-COA DEHYDROGENASE-RELATED"/>
    <property type="match status" value="1"/>
</dbReference>
<evidence type="ECO:0000256" key="5">
    <source>
        <dbReference type="ARBA" id="ARBA00023002"/>
    </source>
</evidence>
<dbReference type="AlphaFoldDB" id="A0A6B2NXF3"/>
<comment type="subcellular location">
    <subcellularLocation>
        <location evidence="1">Peroxisome</location>
    </subcellularLocation>
</comment>
<evidence type="ECO:0000256" key="10">
    <source>
        <dbReference type="ARBA" id="ARBA00023239"/>
    </source>
</evidence>
<keyword evidence="9" id="KW-0413">Isomerase</keyword>
<dbReference type="Gene3D" id="1.10.1040.50">
    <property type="match status" value="1"/>
</dbReference>
<dbReference type="GO" id="GO:0004300">
    <property type="term" value="F:enoyl-CoA hydratase activity"/>
    <property type="evidence" value="ECO:0007669"/>
    <property type="project" value="UniProtKB-ARBA"/>
</dbReference>
<dbReference type="EMBL" id="JAAGOX010000056">
    <property type="protein sequence ID" value="NDW47770.1"/>
    <property type="molecule type" value="Genomic_DNA"/>
</dbReference>
<evidence type="ECO:0000256" key="4">
    <source>
        <dbReference type="ARBA" id="ARBA00022963"/>
    </source>
</evidence>
<evidence type="ECO:0000256" key="11">
    <source>
        <dbReference type="ARBA" id="ARBA00023268"/>
    </source>
</evidence>
<dbReference type="InterPro" id="IPR029045">
    <property type="entry name" value="ClpP/crotonase-like_dom_sf"/>
</dbReference>